<protein>
    <submittedName>
        <fullName evidence="2">SxtJ family membrane protein</fullName>
    </submittedName>
</protein>
<reference evidence="2 3" key="2">
    <citation type="submission" date="2023-12" db="EMBL/GenBank/DDBJ databases">
        <title>Description of an unclassified Opitutus bacterium of Verrucomicrobiota.</title>
        <authorList>
            <person name="Zhang D.-F."/>
        </authorList>
    </citation>
    <scope>NUCLEOTIDE SEQUENCE [LARGE SCALE GENOMIC DNA]</scope>
    <source>
        <strain evidence="2 3">WL0086</strain>
    </source>
</reference>
<evidence type="ECO:0000256" key="1">
    <source>
        <dbReference type="SAM" id="Phobius"/>
    </source>
</evidence>
<sequence>MSLIKINRHPSPKDLRVFATLWLLFLGVFGFVAQHRGASNLAWTLWSLAGLVGALGWIVPPAVRWVYLAAIYITSPIGFVLSHVILGLVYYLVLTPIGLIMRALGRDPLERRYDPTQTSYWKPRAGQRPPASYLKQH</sequence>
<accession>A0ABZ1CAX1</accession>
<keyword evidence="1" id="KW-0812">Transmembrane</keyword>
<dbReference type="InterPro" id="IPR045781">
    <property type="entry name" value="SxtJ"/>
</dbReference>
<dbReference type="EMBL" id="CP139781">
    <property type="protein sequence ID" value="WRQ88826.1"/>
    <property type="molecule type" value="Genomic_DNA"/>
</dbReference>
<keyword evidence="1" id="KW-1133">Transmembrane helix</keyword>
<evidence type="ECO:0000313" key="2">
    <source>
        <dbReference type="EMBL" id="WRQ88826.1"/>
    </source>
</evidence>
<name>A0ABZ1CAX1_9BACT</name>
<proteinExistence type="predicted"/>
<dbReference type="RefSeq" id="WP_221031921.1">
    <property type="nucleotide sequence ID" value="NZ_CP139781.1"/>
</dbReference>
<feature type="transmembrane region" description="Helical" evidence="1">
    <location>
        <begin position="15"/>
        <end position="33"/>
    </location>
</feature>
<dbReference type="Pfam" id="PF19588">
    <property type="entry name" value="SxtJ"/>
    <property type="match status" value="1"/>
</dbReference>
<keyword evidence="1" id="KW-0472">Membrane</keyword>
<feature type="transmembrane region" description="Helical" evidence="1">
    <location>
        <begin position="40"/>
        <end position="59"/>
    </location>
</feature>
<feature type="transmembrane region" description="Helical" evidence="1">
    <location>
        <begin position="65"/>
        <end position="93"/>
    </location>
</feature>
<evidence type="ECO:0000313" key="3">
    <source>
        <dbReference type="Proteomes" id="UP000738431"/>
    </source>
</evidence>
<dbReference type="Proteomes" id="UP000738431">
    <property type="component" value="Chromosome"/>
</dbReference>
<keyword evidence="3" id="KW-1185">Reference proteome</keyword>
<reference evidence="2 3" key="1">
    <citation type="submission" date="2021-08" db="EMBL/GenBank/DDBJ databases">
        <authorList>
            <person name="Zhang D."/>
            <person name="Zhang A."/>
            <person name="Wang L."/>
        </authorList>
    </citation>
    <scope>NUCLEOTIDE SEQUENCE [LARGE SCALE GENOMIC DNA]</scope>
    <source>
        <strain evidence="2 3">WL0086</strain>
    </source>
</reference>
<organism evidence="2 3">
    <name type="scientific">Actomonas aquatica</name>
    <dbReference type="NCBI Taxonomy" id="2866162"/>
    <lineage>
        <taxon>Bacteria</taxon>
        <taxon>Pseudomonadati</taxon>
        <taxon>Verrucomicrobiota</taxon>
        <taxon>Opitutia</taxon>
        <taxon>Opitutales</taxon>
        <taxon>Opitutaceae</taxon>
        <taxon>Actomonas</taxon>
    </lineage>
</organism>
<gene>
    <name evidence="2" type="ORF">K1X11_005375</name>
</gene>